<reference evidence="7" key="1">
    <citation type="submission" date="2021-10" db="EMBL/GenBank/DDBJ databases">
        <title>Melipona bicolor Genome sequencing and assembly.</title>
        <authorList>
            <person name="Araujo N.S."/>
            <person name="Arias M.C."/>
        </authorList>
    </citation>
    <scope>NUCLEOTIDE SEQUENCE</scope>
    <source>
        <strain evidence="7">USP_2M_L1-L4_2017</strain>
        <tissue evidence="7">Whole body</tissue>
    </source>
</reference>
<feature type="domain" description="Dehydrogenase E1 component" evidence="6">
    <location>
        <begin position="20"/>
        <end position="161"/>
    </location>
</feature>
<evidence type="ECO:0000313" key="7">
    <source>
        <dbReference type="EMBL" id="KAK1123008.1"/>
    </source>
</evidence>
<dbReference type="InterPro" id="IPR029061">
    <property type="entry name" value="THDP-binding"/>
</dbReference>
<comment type="similarity">
    <text evidence="2">Belongs to the alpha-ketoglutarate dehydrogenase family.</text>
</comment>
<sequence>MKLMQQKVFVGIESAVIGMAHRGRLNTLSNVCLKPLHQLLTQFNPIPLEGFGSGDVKYHLGTHAERTLERSKKKILIAMMANPSHLEAINGVVIGRVRAEQVEKNDAQYGKKSVAILVHGDAAFSGQGVVYETMHLTNLPNYTTGGVIHLVINNQLGDFTTHTPDMLLNCEGQVLTVHRTIWSAPSNSNTARIAFASVVNSRIPKGPRSQAERSEMHVMIGFTTDPRYSRSSVHCTDVARVVNAPIFHIHADDPDLVAYCSKVAGEYRATFHNDVVLDIVGYRRFGHNELDEPMLTQPLMYKRIKEHPNVLSIYSDKLLKDGVITEAFAKEVYGNVIVISHIDKFLVVHLGIYLGN</sequence>
<dbReference type="PANTHER" id="PTHR23152">
    <property type="entry name" value="2-OXOGLUTARATE DEHYDROGENASE"/>
    <property type="match status" value="1"/>
</dbReference>
<evidence type="ECO:0000256" key="5">
    <source>
        <dbReference type="ARBA" id="ARBA00023052"/>
    </source>
</evidence>
<evidence type="ECO:0000256" key="3">
    <source>
        <dbReference type="ARBA" id="ARBA00022946"/>
    </source>
</evidence>
<dbReference type="GO" id="GO:0005739">
    <property type="term" value="C:mitochondrion"/>
    <property type="evidence" value="ECO:0007669"/>
    <property type="project" value="TreeGrafter"/>
</dbReference>
<evidence type="ECO:0000313" key="8">
    <source>
        <dbReference type="Proteomes" id="UP001177670"/>
    </source>
</evidence>
<feature type="domain" description="Dehydrogenase E1 component" evidence="6">
    <location>
        <begin position="219"/>
        <end position="332"/>
    </location>
</feature>
<keyword evidence="8" id="KW-1185">Reference proteome</keyword>
<evidence type="ECO:0000256" key="4">
    <source>
        <dbReference type="ARBA" id="ARBA00023002"/>
    </source>
</evidence>
<dbReference type="AlphaFoldDB" id="A0AA40FPN0"/>
<comment type="cofactor">
    <cofactor evidence="1">
        <name>thiamine diphosphate</name>
        <dbReference type="ChEBI" id="CHEBI:58937"/>
    </cofactor>
</comment>
<dbReference type="Gene3D" id="3.40.50.970">
    <property type="match status" value="2"/>
</dbReference>
<protein>
    <recommendedName>
        <fullName evidence="6">Dehydrogenase E1 component domain-containing protein</fullName>
    </recommendedName>
</protein>
<keyword evidence="5" id="KW-0786">Thiamine pyrophosphate</keyword>
<gene>
    <name evidence="7" type="ORF">K0M31_008644</name>
</gene>
<dbReference type="GO" id="GO:0006099">
    <property type="term" value="P:tricarboxylic acid cycle"/>
    <property type="evidence" value="ECO:0007669"/>
    <property type="project" value="TreeGrafter"/>
</dbReference>
<dbReference type="GO" id="GO:0004591">
    <property type="term" value="F:oxoglutarate dehydrogenase (succinyl-transferring) activity"/>
    <property type="evidence" value="ECO:0007669"/>
    <property type="project" value="TreeGrafter"/>
</dbReference>
<dbReference type="InterPro" id="IPR001017">
    <property type="entry name" value="DH_E1"/>
</dbReference>
<keyword evidence="4" id="KW-0560">Oxidoreductase</keyword>
<organism evidence="7 8">
    <name type="scientific">Melipona bicolor</name>
    <dbReference type="NCBI Taxonomy" id="60889"/>
    <lineage>
        <taxon>Eukaryota</taxon>
        <taxon>Metazoa</taxon>
        <taxon>Ecdysozoa</taxon>
        <taxon>Arthropoda</taxon>
        <taxon>Hexapoda</taxon>
        <taxon>Insecta</taxon>
        <taxon>Pterygota</taxon>
        <taxon>Neoptera</taxon>
        <taxon>Endopterygota</taxon>
        <taxon>Hymenoptera</taxon>
        <taxon>Apocrita</taxon>
        <taxon>Aculeata</taxon>
        <taxon>Apoidea</taxon>
        <taxon>Anthophila</taxon>
        <taxon>Apidae</taxon>
        <taxon>Melipona</taxon>
    </lineage>
</organism>
<evidence type="ECO:0000259" key="6">
    <source>
        <dbReference type="Pfam" id="PF00676"/>
    </source>
</evidence>
<dbReference type="Pfam" id="PF00676">
    <property type="entry name" value="E1_dh"/>
    <property type="match status" value="2"/>
</dbReference>
<name>A0AA40FPN0_9HYME</name>
<dbReference type="GO" id="GO:0045252">
    <property type="term" value="C:oxoglutarate dehydrogenase complex"/>
    <property type="evidence" value="ECO:0007669"/>
    <property type="project" value="TreeGrafter"/>
</dbReference>
<dbReference type="PANTHER" id="PTHR23152:SF4">
    <property type="entry name" value="2-OXOADIPATE DEHYDROGENASE COMPLEX COMPONENT E1"/>
    <property type="match status" value="1"/>
</dbReference>
<evidence type="ECO:0000256" key="2">
    <source>
        <dbReference type="ARBA" id="ARBA00006936"/>
    </source>
</evidence>
<proteinExistence type="inferred from homology"/>
<comment type="caution">
    <text evidence="7">The sequence shown here is derived from an EMBL/GenBank/DDBJ whole genome shotgun (WGS) entry which is preliminary data.</text>
</comment>
<dbReference type="EMBL" id="JAHYIQ010000021">
    <property type="protein sequence ID" value="KAK1123008.1"/>
    <property type="molecule type" value="Genomic_DNA"/>
</dbReference>
<dbReference type="SUPFAM" id="SSF52518">
    <property type="entry name" value="Thiamin diphosphate-binding fold (THDP-binding)"/>
    <property type="match status" value="1"/>
</dbReference>
<dbReference type="InterPro" id="IPR011603">
    <property type="entry name" value="2oxoglutarate_DH_E1"/>
</dbReference>
<keyword evidence="3" id="KW-0809">Transit peptide</keyword>
<dbReference type="GO" id="GO:0030976">
    <property type="term" value="F:thiamine pyrophosphate binding"/>
    <property type="evidence" value="ECO:0007669"/>
    <property type="project" value="InterPro"/>
</dbReference>
<dbReference type="Proteomes" id="UP001177670">
    <property type="component" value="Unassembled WGS sequence"/>
</dbReference>
<accession>A0AA40FPN0</accession>
<evidence type="ECO:0000256" key="1">
    <source>
        <dbReference type="ARBA" id="ARBA00001964"/>
    </source>
</evidence>